<gene>
    <name evidence="6" type="ORF">METZ01_LOCUS43303</name>
</gene>
<organism evidence="6">
    <name type="scientific">marine metagenome</name>
    <dbReference type="NCBI Taxonomy" id="408172"/>
    <lineage>
        <taxon>unclassified sequences</taxon>
        <taxon>metagenomes</taxon>
        <taxon>ecological metagenomes</taxon>
    </lineage>
</organism>
<dbReference type="InterPro" id="IPR001537">
    <property type="entry name" value="SpoU_MeTrfase"/>
</dbReference>
<sequence>VALHWATLRKPPCQTNLAKLVVETDPLSNVIIVLNKPKDVVNIAGVIRVMMNMGLSRLRLVEPDEFDIRRIDGVAHRSSRIVDGTKFYESLAAAVSDVIYVVGTSARARSDKRNMARPRTIAPVITERVQDGPVAIVFGREDKGLPTEALDLCQEVIGIPTDLEFPSLNLAQACLVVCYELLLAVGDPRQQEPPVSGKRCRATPPATQENLEKMYGSLESGLEHIDFFAPREATAVMRTFRTLLGRAEPSQREAKLVEAIGHRIVQFLDRLERVPNDNV</sequence>
<dbReference type="PIRSF" id="PIRSF004808">
    <property type="entry name" value="LasT"/>
    <property type="match status" value="1"/>
</dbReference>
<dbReference type="InterPro" id="IPR029026">
    <property type="entry name" value="tRNA_m1G_MTases_N"/>
</dbReference>
<dbReference type="EMBL" id="UINC01001895">
    <property type="protein sequence ID" value="SUZ90449.1"/>
    <property type="molecule type" value="Genomic_DNA"/>
</dbReference>
<feature type="non-terminal residue" evidence="6">
    <location>
        <position position="1"/>
    </location>
</feature>
<dbReference type="GO" id="GO:0002128">
    <property type="term" value="P:tRNA nucleoside ribose methylation"/>
    <property type="evidence" value="ECO:0007669"/>
    <property type="project" value="TreeGrafter"/>
</dbReference>
<keyword evidence="3" id="KW-0808">Transferase</keyword>
<feature type="domain" description="tRNA/rRNA methyltransferase SpoU type" evidence="5">
    <location>
        <begin position="30"/>
        <end position="179"/>
    </location>
</feature>
<evidence type="ECO:0000259" key="5">
    <source>
        <dbReference type="Pfam" id="PF00588"/>
    </source>
</evidence>
<dbReference type="GO" id="GO:0005829">
    <property type="term" value="C:cytosol"/>
    <property type="evidence" value="ECO:0007669"/>
    <property type="project" value="TreeGrafter"/>
</dbReference>
<evidence type="ECO:0000313" key="6">
    <source>
        <dbReference type="EMBL" id="SUZ90449.1"/>
    </source>
</evidence>
<keyword evidence="4" id="KW-0949">S-adenosyl-L-methionine</keyword>
<keyword evidence="2" id="KW-0489">Methyltransferase</keyword>
<evidence type="ECO:0000256" key="4">
    <source>
        <dbReference type="ARBA" id="ARBA00022691"/>
    </source>
</evidence>
<evidence type="ECO:0000256" key="1">
    <source>
        <dbReference type="ARBA" id="ARBA00007228"/>
    </source>
</evidence>
<dbReference type="Gene3D" id="1.10.8.590">
    <property type="match status" value="1"/>
</dbReference>
<dbReference type="GO" id="GO:0008173">
    <property type="term" value="F:RNA methyltransferase activity"/>
    <property type="evidence" value="ECO:0007669"/>
    <property type="project" value="InterPro"/>
</dbReference>
<accession>A0A381RHS8</accession>
<dbReference type="SUPFAM" id="SSF75217">
    <property type="entry name" value="alpha/beta knot"/>
    <property type="match status" value="1"/>
</dbReference>
<dbReference type="Pfam" id="PF00588">
    <property type="entry name" value="SpoU_methylase"/>
    <property type="match status" value="1"/>
</dbReference>
<dbReference type="InterPro" id="IPR029028">
    <property type="entry name" value="Alpha/beta_knot_MTases"/>
</dbReference>
<dbReference type="AlphaFoldDB" id="A0A381RHS8"/>
<proteinExistence type="inferred from homology"/>
<comment type="similarity">
    <text evidence="1">Belongs to the class IV-like SAM-binding methyltransferase superfamily. RNA methyltransferase TrmH family.</text>
</comment>
<evidence type="ECO:0000256" key="3">
    <source>
        <dbReference type="ARBA" id="ARBA00022679"/>
    </source>
</evidence>
<dbReference type="PANTHER" id="PTHR42786">
    <property type="entry name" value="TRNA/RRNA METHYLTRANSFERASE"/>
    <property type="match status" value="1"/>
</dbReference>
<dbReference type="Gene3D" id="3.40.1280.10">
    <property type="match status" value="1"/>
</dbReference>
<name>A0A381RHS8_9ZZZZ</name>
<dbReference type="GO" id="GO:0003723">
    <property type="term" value="F:RNA binding"/>
    <property type="evidence" value="ECO:0007669"/>
    <property type="project" value="InterPro"/>
</dbReference>
<dbReference type="CDD" id="cd18093">
    <property type="entry name" value="SpoU-like_TrmJ"/>
    <property type="match status" value="1"/>
</dbReference>
<dbReference type="InterPro" id="IPR004384">
    <property type="entry name" value="RNA_MeTrfase_TrmJ/LasT"/>
</dbReference>
<protein>
    <recommendedName>
        <fullName evidence="5">tRNA/rRNA methyltransferase SpoU type domain-containing protein</fullName>
    </recommendedName>
</protein>
<dbReference type="NCBIfam" id="TIGR00050">
    <property type="entry name" value="rRNA_methyl_1"/>
    <property type="match status" value="1"/>
</dbReference>
<reference evidence="6" key="1">
    <citation type="submission" date="2018-05" db="EMBL/GenBank/DDBJ databases">
        <authorList>
            <person name="Lanie J.A."/>
            <person name="Ng W.-L."/>
            <person name="Kazmierczak K.M."/>
            <person name="Andrzejewski T.M."/>
            <person name="Davidsen T.M."/>
            <person name="Wayne K.J."/>
            <person name="Tettelin H."/>
            <person name="Glass J.I."/>
            <person name="Rusch D."/>
            <person name="Podicherti R."/>
            <person name="Tsui H.-C.T."/>
            <person name="Winkler M.E."/>
        </authorList>
    </citation>
    <scope>NUCLEOTIDE SEQUENCE</scope>
</reference>
<dbReference type="PANTHER" id="PTHR42786:SF2">
    <property type="entry name" value="TRNA (CYTIDINE_URIDINE-2'-O-)-METHYLTRANSFERASE TRMJ"/>
    <property type="match status" value="1"/>
</dbReference>
<evidence type="ECO:0000256" key="2">
    <source>
        <dbReference type="ARBA" id="ARBA00022603"/>
    </source>
</evidence>